<dbReference type="RefSeq" id="WP_036756984.1">
    <property type="nucleotide sequence ID" value="NZ_JAGSGC010000018.1"/>
</dbReference>
<dbReference type="GO" id="GO:0016747">
    <property type="term" value="F:acyltransferase activity, transferring groups other than amino-acyl groups"/>
    <property type="evidence" value="ECO:0007669"/>
    <property type="project" value="InterPro"/>
</dbReference>
<evidence type="ECO:0000313" key="5">
    <source>
        <dbReference type="Proteomes" id="UP000027192"/>
    </source>
</evidence>
<keyword evidence="5" id="KW-1185">Reference proteome</keyword>
<dbReference type="InterPro" id="IPR000182">
    <property type="entry name" value="GNAT_dom"/>
</dbReference>
<evidence type="ECO:0000256" key="1">
    <source>
        <dbReference type="ARBA" id="ARBA00022679"/>
    </source>
</evidence>
<dbReference type="AlphaFoldDB" id="A0A066RL82"/>
<evidence type="ECO:0000259" key="3">
    <source>
        <dbReference type="PROSITE" id="PS51186"/>
    </source>
</evidence>
<dbReference type="Gene3D" id="3.40.630.30">
    <property type="match status" value="1"/>
</dbReference>
<dbReference type="PANTHER" id="PTHR43800:SF1">
    <property type="entry name" value="PEPTIDYL-LYSINE N-ACETYLTRANSFERASE YJAB"/>
    <property type="match status" value="1"/>
</dbReference>
<dbReference type="OrthoDB" id="9789605at2"/>
<accession>A0A066RL82</accession>
<evidence type="ECO:0000313" key="4">
    <source>
        <dbReference type="EMBL" id="KDM89886.1"/>
    </source>
</evidence>
<dbReference type="STRING" id="1654360.EA58_20770"/>
<dbReference type="SUPFAM" id="SSF55729">
    <property type="entry name" value="Acyl-CoA N-acyltransferases (Nat)"/>
    <property type="match status" value="1"/>
</dbReference>
<proteinExistence type="predicted"/>
<feature type="domain" description="N-acetyltransferase" evidence="3">
    <location>
        <begin position="1"/>
        <end position="142"/>
    </location>
</feature>
<organism evidence="4 5">
    <name type="scientific">Photobacterium galatheae</name>
    <dbReference type="NCBI Taxonomy" id="1654360"/>
    <lineage>
        <taxon>Bacteria</taxon>
        <taxon>Pseudomonadati</taxon>
        <taxon>Pseudomonadota</taxon>
        <taxon>Gammaproteobacteria</taxon>
        <taxon>Vibrionales</taxon>
        <taxon>Vibrionaceae</taxon>
        <taxon>Photobacterium</taxon>
    </lineage>
</organism>
<dbReference type="PROSITE" id="PS51186">
    <property type="entry name" value="GNAT"/>
    <property type="match status" value="1"/>
</dbReference>
<comment type="caution">
    <text evidence="4">The sequence shown here is derived from an EMBL/GenBank/DDBJ whole genome shotgun (WGS) entry which is preliminary data.</text>
</comment>
<dbReference type="Proteomes" id="UP000027192">
    <property type="component" value="Unassembled WGS sequence"/>
</dbReference>
<gene>
    <name evidence="4" type="ORF">EA58_20770</name>
</gene>
<dbReference type="Pfam" id="PF13508">
    <property type="entry name" value="Acetyltransf_7"/>
    <property type="match status" value="1"/>
</dbReference>
<keyword evidence="1 4" id="KW-0808">Transferase</keyword>
<dbReference type="NCBIfam" id="NF007853">
    <property type="entry name" value="PRK10562.1"/>
    <property type="match status" value="1"/>
</dbReference>
<name>A0A066RL82_9GAMM</name>
<dbReference type="EMBL" id="JMIB01000043">
    <property type="protein sequence ID" value="KDM89886.1"/>
    <property type="molecule type" value="Genomic_DNA"/>
</dbReference>
<evidence type="ECO:0000256" key="2">
    <source>
        <dbReference type="ARBA" id="ARBA00023315"/>
    </source>
</evidence>
<keyword evidence="2" id="KW-0012">Acyltransferase</keyword>
<dbReference type="CDD" id="cd04301">
    <property type="entry name" value="NAT_SF"/>
    <property type="match status" value="1"/>
</dbReference>
<reference evidence="4 5" key="1">
    <citation type="submission" date="2014-04" db="EMBL/GenBank/DDBJ databases">
        <title>Draft genome sequence of Photobacterium halotolerans S2753: a solonamide, ngercheumicin and holomycin producer.</title>
        <authorList>
            <person name="Machado H.R."/>
            <person name="Gram L."/>
        </authorList>
    </citation>
    <scope>NUCLEOTIDE SEQUENCE [LARGE SCALE GENOMIC DNA]</scope>
    <source>
        <strain evidence="4 5">S2753</strain>
    </source>
</reference>
<sequence>MIRTFTTADMEPVLNIWLAASLKAHDFIPADFWQSQVENMRTLYLPASAVYVYEDEETVKGFYALYDNQLAAIFVTPEAQGKGIGKTLLNHAKMQREMLSLNVYQRNQASYQFYLSQGFEVTAESTDEHTGEAEWVMAFSVS</sequence>
<dbReference type="InterPro" id="IPR016181">
    <property type="entry name" value="Acyl_CoA_acyltransferase"/>
</dbReference>
<protein>
    <submittedName>
        <fullName evidence="4">GCN5 family acetyltransferase</fullName>
    </submittedName>
</protein>
<dbReference type="PANTHER" id="PTHR43800">
    <property type="entry name" value="PEPTIDYL-LYSINE N-ACETYLTRANSFERASE YJAB"/>
    <property type="match status" value="1"/>
</dbReference>